<dbReference type="AlphaFoldDB" id="A0A2T4YUT7"/>
<dbReference type="RefSeq" id="WP_031441841.1">
    <property type="nucleotide sequence ID" value="NZ_PZZN01000001.1"/>
</dbReference>
<keyword evidence="2" id="KW-1185">Reference proteome</keyword>
<gene>
    <name evidence="1" type="ORF">C8J24_0967</name>
</gene>
<comment type="caution">
    <text evidence="1">The sequence shown here is derived from an EMBL/GenBank/DDBJ whole genome shotgun (WGS) entry which is preliminary data.</text>
</comment>
<dbReference type="Proteomes" id="UP000240996">
    <property type="component" value="Unassembled WGS sequence"/>
</dbReference>
<name>A0A2T4YUT7_9SPHN</name>
<evidence type="ECO:0000313" key="1">
    <source>
        <dbReference type="EMBL" id="PTM47568.1"/>
    </source>
</evidence>
<dbReference type="EMBL" id="PZZN01000001">
    <property type="protein sequence ID" value="PTM47568.1"/>
    <property type="molecule type" value="Genomic_DNA"/>
</dbReference>
<proteinExistence type="predicted"/>
<accession>A0A2T4YUT7</accession>
<evidence type="ECO:0000313" key="2">
    <source>
        <dbReference type="Proteomes" id="UP000240996"/>
    </source>
</evidence>
<reference evidence="1 2" key="1">
    <citation type="submission" date="2018-04" db="EMBL/GenBank/DDBJ databases">
        <title>Genomic Encyclopedia of Type Strains, Phase III (KMG-III): the genomes of soil and plant-associated and newly described type strains.</title>
        <authorList>
            <person name="Whitman W."/>
        </authorList>
    </citation>
    <scope>NUCLEOTIDE SEQUENCE [LARGE SCALE GENOMIC DNA]</scope>
    <source>
        <strain evidence="1 2">NW12</strain>
    </source>
</reference>
<sequence>MQTERVTFLTTPDHKAALDAFAASNGMSVGHVVREATSRYVVEGDMTEDDRFKLLIHELDEALPAMHAALDAAIEGQQRLRADIDARLREAGLLDAERVA</sequence>
<protein>
    <submittedName>
        <fullName evidence="1">Uncharacterized protein</fullName>
    </submittedName>
</protein>
<organism evidence="1 2">
    <name type="scientific">Sphingomonas aerolata</name>
    <dbReference type="NCBI Taxonomy" id="185951"/>
    <lineage>
        <taxon>Bacteria</taxon>
        <taxon>Pseudomonadati</taxon>
        <taxon>Pseudomonadota</taxon>
        <taxon>Alphaproteobacteria</taxon>
        <taxon>Sphingomonadales</taxon>
        <taxon>Sphingomonadaceae</taxon>
        <taxon>Sphingomonas</taxon>
    </lineage>
</organism>